<dbReference type="PRINTS" id="PR00455">
    <property type="entry name" value="HTHTETR"/>
</dbReference>
<dbReference type="GO" id="GO:0000976">
    <property type="term" value="F:transcription cis-regulatory region binding"/>
    <property type="evidence" value="ECO:0007669"/>
    <property type="project" value="TreeGrafter"/>
</dbReference>
<dbReference type="Proteomes" id="UP000261284">
    <property type="component" value="Unassembled WGS sequence"/>
</dbReference>
<reference evidence="4 5" key="1">
    <citation type="submission" date="2018-08" db="EMBL/GenBank/DDBJ databases">
        <title>Chitinophagaceae sp. K23C18032701, a novel bacterium isolated from forest soil.</title>
        <authorList>
            <person name="Wang C."/>
        </authorList>
    </citation>
    <scope>NUCLEOTIDE SEQUENCE [LARGE SCALE GENOMIC DNA]</scope>
    <source>
        <strain evidence="4 5">K23C18032701</strain>
    </source>
</reference>
<dbReference type="Pfam" id="PF00440">
    <property type="entry name" value="TetR_N"/>
    <property type="match status" value="1"/>
</dbReference>
<keyword evidence="1 2" id="KW-0238">DNA-binding</keyword>
<dbReference type="SUPFAM" id="SSF46689">
    <property type="entry name" value="Homeodomain-like"/>
    <property type="match status" value="1"/>
</dbReference>
<comment type="caution">
    <text evidence="4">The sequence shown here is derived from an EMBL/GenBank/DDBJ whole genome shotgun (WGS) entry which is preliminary data.</text>
</comment>
<name>A0A3E1NEY3_9BACT</name>
<sequence length="225" mass="25999">MPQCCYFAFNCTPMPTKPMTEANTEEKIKRAARRIFIEKGYAATRTRDIAGEANINLSMLNYYFRSKENLFETVMVESFASFIAGLKENLDDRATSLEDKITAFASNYIDLMLEEPGLYLFLVNEIRHNPSLLHRLSLSQAIKQTYFMQQLTEAMARNPLYAHMEPTQFILNVYALTIFPFATNYIFLVQGEEKVSFHNQVLERKAWIARWVKAMLEMGEGSLNV</sequence>
<dbReference type="PROSITE" id="PS50977">
    <property type="entry name" value="HTH_TETR_2"/>
    <property type="match status" value="1"/>
</dbReference>
<gene>
    <name evidence="4" type="ORF">DXN05_20740</name>
</gene>
<dbReference type="SUPFAM" id="SSF48498">
    <property type="entry name" value="Tetracyclin repressor-like, C-terminal domain"/>
    <property type="match status" value="1"/>
</dbReference>
<dbReference type="AlphaFoldDB" id="A0A3E1NEY3"/>
<feature type="domain" description="HTH tetR-type" evidence="3">
    <location>
        <begin position="22"/>
        <end position="82"/>
    </location>
</feature>
<keyword evidence="5" id="KW-1185">Reference proteome</keyword>
<dbReference type="PANTHER" id="PTHR30055:SF226">
    <property type="entry name" value="HTH-TYPE TRANSCRIPTIONAL REGULATOR PKSA"/>
    <property type="match status" value="1"/>
</dbReference>
<accession>A0A3E1NEY3</accession>
<dbReference type="InterPro" id="IPR009057">
    <property type="entry name" value="Homeodomain-like_sf"/>
</dbReference>
<feature type="DNA-binding region" description="H-T-H motif" evidence="2">
    <location>
        <begin position="45"/>
        <end position="64"/>
    </location>
</feature>
<dbReference type="GO" id="GO:0003700">
    <property type="term" value="F:DNA-binding transcription factor activity"/>
    <property type="evidence" value="ECO:0007669"/>
    <property type="project" value="TreeGrafter"/>
</dbReference>
<organism evidence="4 5">
    <name type="scientific">Deminuibacter soli</name>
    <dbReference type="NCBI Taxonomy" id="2291815"/>
    <lineage>
        <taxon>Bacteria</taxon>
        <taxon>Pseudomonadati</taxon>
        <taxon>Bacteroidota</taxon>
        <taxon>Chitinophagia</taxon>
        <taxon>Chitinophagales</taxon>
        <taxon>Chitinophagaceae</taxon>
        <taxon>Deminuibacter</taxon>
    </lineage>
</organism>
<evidence type="ECO:0000259" key="3">
    <source>
        <dbReference type="PROSITE" id="PS50977"/>
    </source>
</evidence>
<protein>
    <submittedName>
        <fullName evidence="4">TetR/AcrR family transcriptional regulator</fullName>
    </submittedName>
</protein>
<dbReference type="InterPro" id="IPR001647">
    <property type="entry name" value="HTH_TetR"/>
</dbReference>
<evidence type="ECO:0000313" key="5">
    <source>
        <dbReference type="Proteomes" id="UP000261284"/>
    </source>
</evidence>
<proteinExistence type="predicted"/>
<dbReference type="EMBL" id="QTJU01000010">
    <property type="protein sequence ID" value="RFM26338.1"/>
    <property type="molecule type" value="Genomic_DNA"/>
</dbReference>
<dbReference type="PANTHER" id="PTHR30055">
    <property type="entry name" value="HTH-TYPE TRANSCRIPTIONAL REGULATOR RUTR"/>
    <property type="match status" value="1"/>
</dbReference>
<evidence type="ECO:0000256" key="2">
    <source>
        <dbReference type="PROSITE-ProRule" id="PRU00335"/>
    </source>
</evidence>
<dbReference type="InterPro" id="IPR036271">
    <property type="entry name" value="Tet_transcr_reg_TetR-rel_C_sf"/>
</dbReference>
<dbReference type="Gene3D" id="1.10.357.10">
    <property type="entry name" value="Tetracycline Repressor, domain 2"/>
    <property type="match status" value="1"/>
</dbReference>
<evidence type="ECO:0000256" key="1">
    <source>
        <dbReference type="ARBA" id="ARBA00023125"/>
    </source>
</evidence>
<dbReference type="InterPro" id="IPR050109">
    <property type="entry name" value="HTH-type_TetR-like_transc_reg"/>
</dbReference>
<evidence type="ECO:0000313" key="4">
    <source>
        <dbReference type="EMBL" id="RFM26338.1"/>
    </source>
</evidence>